<gene>
    <name evidence="2" type="primary">20353757</name>
    <name evidence="1" type="ORF">GGTG_13299</name>
</gene>
<dbReference type="Proteomes" id="UP000006039">
    <property type="component" value="Unassembled WGS sequence"/>
</dbReference>
<dbReference type="EMBL" id="GL385405">
    <property type="protein sequence ID" value="EJT69190.1"/>
    <property type="molecule type" value="Genomic_DNA"/>
</dbReference>
<reference evidence="1" key="2">
    <citation type="submission" date="2010-07" db="EMBL/GenBank/DDBJ databases">
        <authorList>
            <consortium name="The Broad Institute Genome Sequencing Platform"/>
            <consortium name="Broad Institute Genome Sequencing Center for Infectious Disease"/>
            <person name="Ma L.-J."/>
            <person name="Dead R."/>
            <person name="Young S."/>
            <person name="Zeng Q."/>
            <person name="Koehrsen M."/>
            <person name="Alvarado L."/>
            <person name="Berlin A."/>
            <person name="Chapman S.B."/>
            <person name="Chen Z."/>
            <person name="Freedman E."/>
            <person name="Gellesch M."/>
            <person name="Goldberg J."/>
            <person name="Griggs A."/>
            <person name="Gujja S."/>
            <person name="Heilman E.R."/>
            <person name="Heiman D."/>
            <person name="Hepburn T."/>
            <person name="Howarth C."/>
            <person name="Jen D."/>
            <person name="Larson L."/>
            <person name="Mehta T."/>
            <person name="Neiman D."/>
            <person name="Pearson M."/>
            <person name="Roberts A."/>
            <person name="Saif S."/>
            <person name="Shea T."/>
            <person name="Shenoy N."/>
            <person name="Sisk P."/>
            <person name="Stolte C."/>
            <person name="Sykes S."/>
            <person name="Walk T."/>
            <person name="White J."/>
            <person name="Yandava C."/>
            <person name="Haas B."/>
            <person name="Nusbaum C."/>
            <person name="Birren B."/>
        </authorList>
    </citation>
    <scope>NUCLEOTIDE SEQUENCE</scope>
    <source>
        <strain evidence="1">R3-111a-1</strain>
    </source>
</reference>
<evidence type="ECO:0000313" key="2">
    <source>
        <dbReference type="EnsemblFungi" id="EJT69190"/>
    </source>
</evidence>
<protein>
    <submittedName>
        <fullName evidence="1 2">Uncharacterized protein</fullName>
    </submittedName>
</protein>
<dbReference type="EnsemblFungi" id="EJT69190">
    <property type="protein sequence ID" value="EJT69190"/>
    <property type="gene ID" value="GGTG_13299"/>
</dbReference>
<dbReference type="GeneID" id="20353757"/>
<reference evidence="3" key="1">
    <citation type="submission" date="2010-07" db="EMBL/GenBank/DDBJ databases">
        <title>The genome sequence of Gaeumannomyces graminis var. tritici strain R3-111a-1.</title>
        <authorList>
            <consortium name="The Broad Institute Genome Sequencing Platform"/>
            <person name="Ma L.-J."/>
            <person name="Dead R."/>
            <person name="Young S."/>
            <person name="Zeng Q."/>
            <person name="Koehrsen M."/>
            <person name="Alvarado L."/>
            <person name="Berlin A."/>
            <person name="Chapman S.B."/>
            <person name="Chen Z."/>
            <person name="Freedman E."/>
            <person name="Gellesch M."/>
            <person name="Goldberg J."/>
            <person name="Griggs A."/>
            <person name="Gujja S."/>
            <person name="Heilman E.R."/>
            <person name="Heiman D."/>
            <person name="Hepburn T."/>
            <person name="Howarth C."/>
            <person name="Jen D."/>
            <person name="Larson L."/>
            <person name="Mehta T."/>
            <person name="Neiman D."/>
            <person name="Pearson M."/>
            <person name="Roberts A."/>
            <person name="Saif S."/>
            <person name="Shea T."/>
            <person name="Shenoy N."/>
            <person name="Sisk P."/>
            <person name="Stolte C."/>
            <person name="Sykes S."/>
            <person name="Walk T."/>
            <person name="White J."/>
            <person name="Yandava C."/>
            <person name="Haas B."/>
            <person name="Nusbaum C."/>
            <person name="Birren B."/>
        </authorList>
    </citation>
    <scope>NUCLEOTIDE SEQUENCE [LARGE SCALE GENOMIC DNA]</scope>
    <source>
        <strain evidence="3">R3-111a-1</strain>
    </source>
</reference>
<reference evidence="2" key="4">
    <citation type="journal article" date="2015" name="G3 (Bethesda)">
        <title>Genome sequences of three phytopathogenic species of the Magnaporthaceae family of fungi.</title>
        <authorList>
            <person name="Okagaki L.H."/>
            <person name="Nunes C.C."/>
            <person name="Sailsbery J."/>
            <person name="Clay B."/>
            <person name="Brown D."/>
            <person name="John T."/>
            <person name="Oh Y."/>
            <person name="Young N."/>
            <person name="Fitzgerald M."/>
            <person name="Haas B.J."/>
            <person name="Zeng Q."/>
            <person name="Young S."/>
            <person name="Adiconis X."/>
            <person name="Fan L."/>
            <person name="Levin J.Z."/>
            <person name="Mitchell T.K."/>
            <person name="Okubara P.A."/>
            <person name="Farman M.L."/>
            <person name="Kohn L.M."/>
            <person name="Birren B."/>
            <person name="Ma L.-J."/>
            <person name="Dean R.A."/>
        </authorList>
    </citation>
    <scope>NUCLEOTIDE SEQUENCE</scope>
    <source>
        <strain evidence="2">R3-111a-1</strain>
    </source>
</reference>
<dbReference type="VEuPathDB" id="FungiDB:GGTG_13299"/>
<name>J3PIH1_GAET3</name>
<dbReference type="STRING" id="644352.J3PIH1"/>
<accession>J3PIH1</accession>
<reference evidence="2" key="5">
    <citation type="submission" date="2018-04" db="UniProtKB">
        <authorList>
            <consortium name="EnsemblFungi"/>
        </authorList>
    </citation>
    <scope>IDENTIFICATION</scope>
    <source>
        <strain evidence="2">R3-111a-1</strain>
    </source>
</reference>
<reference evidence="1" key="3">
    <citation type="submission" date="2010-09" db="EMBL/GenBank/DDBJ databases">
        <title>Annotation of Gaeumannomyces graminis var. tritici R3-111a-1.</title>
        <authorList>
            <consortium name="The Broad Institute Genome Sequencing Platform"/>
            <person name="Ma L.-J."/>
            <person name="Dead R."/>
            <person name="Young S.K."/>
            <person name="Zeng Q."/>
            <person name="Gargeya S."/>
            <person name="Fitzgerald M."/>
            <person name="Haas B."/>
            <person name="Abouelleil A."/>
            <person name="Alvarado L."/>
            <person name="Arachchi H.M."/>
            <person name="Berlin A."/>
            <person name="Brown A."/>
            <person name="Chapman S.B."/>
            <person name="Chen Z."/>
            <person name="Dunbar C."/>
            <person name="Freedman E."/>
            <person name="Gearin G."/>
            <person name="Gellesch M."/>
            <person name="Goldberg J."/>
            <person name="Griggs A."/>
            <person name="Gujja S."/>
            <person name="Heiman D."/>
            <person name="Howarth C."/>
            <person name="Larson L."/>
            <person name="Lui A."/>
            <person name="MacDonald P.J.P."/>
            <person name="Mehta T."/>
            <person name="Montmayeur A."/>
            <person name="Murphy C."/>
            <person name="Neiman D."/>
            <person name="Pearson M."/>
            <person name="Priest M."/>
            <person name="Roberts A."/>
            <person name="Saif S."/>
            <person name="Shea T."/>
            <person name="Shenoy N."/>
            <person name="Sisk P."/>
            <person name="Stolte C."/>
            <person name="Sykes S."/>
            <person name="Yandava C."/>
            <person name="Wortman J."/>
            <person name="Nusbaum C."/>
            <person name="Birren B."/>
        </authorList>
    </citation>
    <scope>NUCLEOTIDE SEQUENCE</scope>
    <source>
        <strain evidence="1">R3-111a-1</strain>
    </source>
</reference>
<dbReference type="OrthoDB" id="424610at2759"/>
<sequence>MVSALQAVEVDLRIDESLPFSTGFSYSGAIWLSIACSRGKEFRGVAMSGPLSSCVGGADPVAYYGHHDVSD</sequence>
<keyword evidence="3" id="KW-1185">Reference proteome</keyword>
<dbReference type="AlphaFoldDB" id="J3PIH1"/>
<organism evidence="1">
    <name type="scientific">Gaeumannomyces tritici (strain R3-111a-1)</name>
    <name type="common">Wheat and barley take-all root rot fungus</name>
    <name type="synonym">Gaeumannomyces graminis var. tritici</name>
    <dbReference type="NCBI Taxonomy" id="644352"/>
    <lineage>
        <taxon>Eukaryota</taxon>
        <taxon>Fungi</taxon>
        <taxon>Dikarya</taxon>
        <taxon>Ascomycota</taxon>
        <taxon>Pezizomycotina</taxon>
        <taxon>Sordariomycetes</taxon>
        <taxon>Sordariomycetidae</taxon>
        <taxon>Magnaporthales</taxon>
        <taxon>Magnaporthaceae</taxon>
        <taxon>Gaeumannomyces</taxon>
    </lineage>
</organism>
<evidence type="ECO:0000313" key="3">
    <source>
        <dbReference type="Proteomes" id="UP000006039"/>
    </source>
</evidence>
<proteinExistence type="predicted"/>
<evidence type="ECO:0000313" key="1">
    <source>
        <dbReference type="EMBL" id="EJT69190.1"/>
    </source>
</evidence>
<dbReference type="HOGENOM" id="CLU_2740160_0_0_1"/>
<dbReference type="RefSeq" id="XP_009229469.1">
    <property type="nucleotide sequence ID" value="XM_009231205.1"/>
</dbReference>